<dbReference type="AlphaFoldDB" id="G8TS94"/>
<dbReference type="InterPro" id="IPR012341">
    <property type="entry name" value="6hp_glycosidase-like_sf"/>
</dbReference>
<evidence type="ECO:0000256" key="1">
    <source>
        <dbReference type="SAM" id="MobiDB-lite"/>
    </source>
</evidence>
<dbReference type="InterPro" id="IPR008928">
    <property type="entry name" value="6-hairpin_glycosidase_sf"/>
</dbReference>
<dbReference type="HOGENOM" id="CLU_028187_0_0_9"/>
<keyword evidence="3" id="KW-0326">Glycosidase</keyword>
<name>G8TS94_SULAD</name>
<dbReference type="GO" id="GO:0004339">
    <property type="term" value="F:glucan 1,4-alpha-glucosidase activity"/>
    <property type="evidence" value="ECO:0007669"/>
    <property type="project" value="UniProtKB-EC"/>
</dbReference>
<sequence length="676" mass="77527">MPRDLPLGNGNLLITFDSRYHLRDVFFPLVGQENHTAGHYFRLGVGFGHQFSWVHDAPWICTLMYEPRTLMTRVTLRHPVWRLEIQAQDAVDMVQNVLVRRLVIRHEAPVVETVTLFFTQDFHIYGLDVGDTAFYDPVTGGVVHYKRERYFTVNGQIPGSRDAGVSSYSTGNKETAQAEGTWRDAEDGQLGGNPIAQGSVDSAIGLSAEIEPGQEAIYHVWLCAGKSLEEVRRLDGWVRFRGVEAILDRTRAYWKLWGDPDAAWVPDKTREECPLTALESPLADLYIQSLLIMRTHIDNRGAIIAANDSDVMHYARDTYSYMWPRDGAFVAMAFDRAGYEDIAQRFFDFCREVIEPEGYFLHKYNPDRTLSSSWHPWYRQGQVELPIQEDETGLVLISLWEFFKRHRQVETIKPWFRPLIVNAGQFLADYRDSESGLPLPSWDLWEERHGIHAFTVSTVYGGLMAAHKFAQAFGEVRLGDHFWQAAQSVQQAFRQYFLEPEHTRWLRSLRQEPDGTWMFDTTWDASLLLLWRWGLVESHEEAMKNTAAGVYQHLWVPGPVGGLARYQQDPYQRVDPRPEAVGNPWFVCTLWYGEYLVRTGDLDGALALLRWARQYGLPSGVLAEQLHPDTGHPVSVAPLTWSHAEYVWTTLSYLNAQRARSPFLRGFPPSSAAETR</sequence>
<gene>
    <name evidence="3" type="ordered locus">Sulac_2016</name>
</gene>
<reference evidence="3 4" key="2">
    <citation type="journal article" date="2012" name="Stand. Genomic Sci.">
        <title>Complete genome sequence of the moderately thermophilic mineral-sulfide-oxidizing firmicute Sulfobacillus acidophilus type strain (NAL(T)).</title>
        <authorList>
            <person name="Anderson I."/>
            <person name="Chertkov O."/>
            <person name="Chen A."/>
            <person name="Saunders E."/>
            <person name="Lapidus A."/>
            <person name="Nolan M."/>
            <person name="Lucas S."/>
            <person name="Hammon N."/>
            <person name="Deshpande S."/>
            <person name="Cheng J.F."/>
            <person name="Han C."/>
            <person name="Tapia R."/>
            <person name="Goodwin L.A."/>
            <person name="Pitluck S."/>
            <person name="Liolios K."/>
            <person name="Pagani I."/>
            <person name="Ivanova N."/>
            <person name="Mikhailova N."/>
            <person name="Pati A."/>
            <person name="Palaniappan K."/>
            <person name="Land M."/>
            <person name="Pan C."/>
            <person name="Rohde M."/>
            <person name="Pukall R."/>
            <person name="Goker M."/>
            <person name="Detter J.C."/>
            <person name="Woyke T."/>
            <person name="Bristow J."/>
            <person name="Eisen J.A."/>
            <person name="Markowitz V."/>
            <person name="Hugenholtz P."/>
            <person name="Kyrpides N.C."/>
            <person name="Klenk H.P."/>
            <person name="Mavromatis K."/>
        </authorList>
    </citation>
    <scope>NUCLEOTIDE SEQUENCE [LARGE SCALE GENOMIC DNA]</scope>
    <source>
        <strain evidence="4">ATCC 700253 / DSM 10332 / NAL</strain>
    </source>
</reference>
<keyword evidence="3" id="KW-0378">Hydrolase</keyword>
<dbReference type="PANTHER" id="PTHR31616">
    <property type="entry name" value="TREHALASE"/>
    <property type="match status" value="1"/>
</dbReference>
<dbReference type="GO" id="GO:0005975">
    <property type="term" value="P:carbohydrate metabolic process"/>
    <property type="evidence" value="ECO:0007669"/>
    <property type="project" value="InterPro"/>
</dbReference>
<feature type="domain" description="GH15-like" evidence="2">
    <location>
        <begin position="284"/>
        <end position="647"/>
    </location>
</feature>
<dbReference type="KEGG" id="sap:Sulac_2016"/>
<dbReference type="STRING" id="679936.Sulac_2016"/>
<proteinExistence type="predicted"/>
<feature type="compositionally biased region" description="Polar residues" evidence="1">
    <location>
        <begin position="166"/>
        <end position="175"/>
    </location>
</feature>
<keyword evidence="4" id="KW-1185">Reference proteome</keyword>
<dbReference type="InterPro" id="IPR011613">
    <property type="entry name" value="GH15-like"/>
</dbReference>
<dbReference type="EC" id="3.2.1.3" evidence="3"/>
<dbReference type="Pfam" id="PF00723">
    <property type="entry name" value="Glyco_hydro_15"/>
    <property type="match status" value="1"/>
</dbReference>
<dbReference type="PATRIC" id="fig|679936.5.peg.2078"/>
<dbReference type="Gene3D" id="1.50.10.10">
    <property type="match status" value="1"/>
</dbReference>
<reference evidence="4" key="1">
    <citation type="submission" date="2011-12" db="EMBL/GenBank/DDBJ databases">
        <title>The complete genome of chromosome of Sulfobacillus acidophilus DSM 10332.</title>
        <authorList>
            <person name="Lucas S."/>
            <person name="Han J."/>
            <person name="Lapidus A."/>
            <person name="Bruce D."/>
            <person name="Goodwin L."/>
            <person name="Pitluck S."/>
            <person name="Peters L."/>
            <person name="Kyrpides N."/>
            <person name="Mavromatis K."/>
            <person name="Ivanova N."/>
            <person name="Mikhailova N."/>
            <person name="Chertkov O."/>
            <person name="Saunders E."/>
            <person name="Detter J.C."/>
            <person name="Tapia R."/>
            <person name="Han C."/>
            <person name="Land M."/>
            <person name="Hauser L."/>
            <person name="Markowitz V."/>
            <person name="Cheng J.-F."/>
            <person name="Hugenholtz P."/>
            <person name="Woyke T."/>
            <person name="Wu D."/>
            <person name="Pukall R."/>
            <person name="Gehrich-Schroeter G."/>
            <person name="Schneider S."/>
            <person name="Klenk H.-P."/>
            <person name="Eisen J.A."/>
        </authorList>
    </citation>
    <scope>NUCLEOTIDE SEQUENCE [LARGE SCALE GENOMIC DNA]</scope>
    <source>
        <strain evidence="4">ATCC 700253 / DSM 10332 / NAL</strain>
    </source>
</reference>
<dbReference type="EMBL" id="CP003179">
    <property type="protein sequence ID" value="AEW05506.1"/>
    <property type="molecule type" value="Genomic_DNA"/>
</dbReference>
<evidence type="ECO:0000313" key="3">
    <source>
        <dbReference type="EMBL" id="AEW05506.1"/>
    </source>
</evidence>
<accession>G8TS94</accession>
<dbReference type="PANTHER" id="PTHR31616:SF13">
    <property type="entry name" value="GLUCAN 1,4-ALPHA-GLUCOSIDASE"/>
    <property type="match status" value="1"/>
</dbReference>
<feature type="region of interest" description="Disordered" evidence="1">
    <location>
        <begin position="162"/>
        <end position="191"/>
    </location>
</feature>
<dbReference type="SUPFAM" id="SSF48208">
    <property type="entry name" value="Six-hairpin glycosidases"/>
    <property type="match status" value="1"/>
</dbReference>
<protein>
    <submittedName>
        <fullName evidence="3">Glucoamylase</fullName>
        <ecNumber evidence="3">3.2.1.3</ecNumber>
    </submittedName>
</protein>
<evidence type="ECO:0000259" key="2">
    <source>
        <dbReference type="Pfam" id="PF00723"/>
    </source>
</evidence>
<evidence type="ECO:0000313" key="4">
    <source>
        <dbReference type="Proteomes" id="UP000005439"/>
    </source>
</evidence>
<dbReference type="Proteomes" id="UP000005439">
    <property type="component" value="Chromosome"/>
</dbReference>
<organism evidence="3 4">
    <name type="scientific">Sulfobacillus acidophilus (strain ATCC 700253 / DSM 10332 / NAL)</name>
    <dbReference type="NCBI Taxonomy" id="679936"/>
    <lineage>
        <taxon>Bacteria</taxon>
        <taxon>Bacillati</taxon>
        <taxon>Bacillota</taxon>
        <taxon>Clostridia</taxon>
        <taxon>Eubacteriales</taxon>
        <taxon>Clostridiales Family XVII. Incertae Sedis</taxon>
        <taxon>Sulfobacillus</taxon>
    </lineage>
</organism>